<proteinExistence type="predicted"/>
<sequence>MLAIAIGDVVVDLDKRQSKKLPQRLSSALVSRDLFKLIGDKPLKKLEQHERQWLSDAYQGTESFVTCSQIARAAEKLSGDSFHGNLIIAQLNGLGMEVRNASIHYPEYLYKQKGVVVPWQV</sequence>
<evidence type="ECO:0000313" key="1">
    <source>
        <dbReference type="EMBL" id="GAA4648982.1"/>
    </source>
</evidence>
<accession>A0ABP8UZE7</accession>
<protein>
    <recommendedName>
        <fullName evidence="3">PIN domain-containing protein</fullName>
    </recommendedName>
</protein>
<name>A0ABP8UZE7_9GAMM</name>
<dbReference type="RefSeq" id="WP_345194730.1">
    <property type="nucleotide sequence ID" value="NZ_BAABFL010000115.1"/>
</dbReference>
<evidence type="ECO:0000313" key="2">
    <source>
        <dbReference type="Proteomes" id="UP001500604"/>
    </source>
</evidence>
<gene>
    <name evidence="1" type="ORF">GCM10023116_12560</name>
</gene>
<reference evidence="2" key="1">
    <citation type="journal article" date="2019" name="Int. J. Syst. Evol. Microbiol.">
        <title>The Global Catalogue of Microorganisms (GCM) 10K type strain sequencing project: providing services to taxonomists for standard genome sequencing and annotation.</title>
        <authorList>
            <consortium name="The Broad Institute Genomics Platform"/>
            <consortium name="The Broad Institute Genome Sequencing Center for Infectious Disease"/>
            <person name="Wu L."/>
            <person name="Ma J."/>
        </authorList>
    </citation>
    <scope>NUCLEOTIDE SEQUENCE [LARGE SCALE GENOMIC DNA]</scope>
    <source>
        <strain evidence="2">JCM 17805</strain>
    </source>
</reference>
<comment type="caution">
    <text evidence="1">The sequence shown here is derived from an EMBL/GenBank/DDBJ whole genome shotgun (WGS) entry which is preliminary data.</text>
</comment>
<evidence type="ECO:0008006" key="3">
    <source>
        <dbReference type="Google" id="ProtNLM"/>
    </source>
</evidence>
<dbReference type="Proteomes" id="UP001500604">
    <property type="component" value="Unassembled WGS sequence"/>
</dbReference>
<dbReference type="EMBL" id="BAABFL010000115">
    <property type="protein sequence ID" value="GAA4648982.1"/>
    <property type="molecule type" value="Genomic_DNA"/>
</dbReference>
<keyword evidence="2" id="KW-1185">Reference proteome</keyword>
<organism evidence="1 2">
    <name type="scientific">Kistimonas scapharcae</name>
    <dbReference type="NCBI Taxonomy" id="1036133"/>
    <lineage>
        <taxon>Bacteria</taxon>
        <taxon>Pseudomonadati</taxon>
        <taxon>Pseudomonadota</taxon>
        <taxon>Gammaproteobacteria</taxon>
        <taxon>Oceanospirillales</taxon>
        <taxon>Endozoicomonadaceae</taxon>
        <taxon>Kistimonas</taxon>
    </lineage>
</organism>